<dbReference type="PANTHER" id="PTHR43513">
    <property type="entry name" value="DIHYDROOROTATE DEHYDROGENASE B (NAD(+)), ELECTRON TRANSFER SUBUNIT"/>
    <property type="match status" value="1"/>
</dbReference>
<dbReference type="PANTHER" id="PTHR43513:SF1">
    <property type="entry name" value="ANAEROBIC SULFITE REDUCTASE SUBUNIT B"/>
    <property type="match status" value="1"/>
</dbReference>
<feature type="binding site" evidence="1">
    <location>
        <position position="259"/>
    </location>
    <ligand>
        <name>[2Fe-2S] cluster</name>
        <dbReference type="ChEBI" id="CHEBI:190135"/>
    </ligand>
</feature>
<dbReference type="PRINTS" id="PR00371">
    <property type="entry name" value="FPNCR"/>
</dbReference>
<proteinExistence type="predicted"/>
<keyword evidence="1" id="KW-0411">Iron-sulfur</keyword>
<sequence length="285" mass="32722">MQANQVKPTYNIFTMDKARIVRFYDLTKDVRFFQVRPYTFDMACMMDYRPGQFMMVSIPGVGEAPFSISSTPSRPGLFEFGIRKMGVLTEKLFELKENSFIWIRGPYGNGFPIEKMKGHNLIIVMGGLGAVPLRSLLLYALDNREDFGDIYLLYGARTPDDMLFRDEYLSMKHRDDVKVLLTVDSDPTGMWSEDIGVVTNLFSRIKGIDPEMTYVAVCGPPVMYKYVIKELIKMEIPKHQILMSLERRMKCGVGKCGHCAIGYIYTCIDGPVFTYWDVIHMKELI</sequence>
<evidence type="ECO:0000313" key="3">
    <source>
        <dbReference type="EMBL" id="HDI83113.1"/>
    </source>
</evidence>
<dbReference type="InterPro" id="IPR050353">
    <property type="entry name" value="PyrK_electron_transfer"/>
</dbReference>
<evidence type="ECO:0000259" key="2">
    <source>
        <dbReference type="PROSITE" id="PS51384"/>
    </source>
</evidence>
<feature type="domain" description="FAD-binding FR-type" evidence="2">
    <location>
        <begin position="13"/>
        <end position="113"/>
    </location>
</feature>
<feature type="binding site" evidence="1">
    <location>
        <position position="251"/>
    </location>
    <ligand>
        <name>[2Fe-2S] cluster</name>
        <dbReference type="ChEBI" id="CHEBI:190135"/>
    </ligand>
</feature>
<comment type="cofactor">
    <cofactor evidence="1">
        <name>[2Fe-2S] cluster</name>
        <dbReference type="ChEBI" id="CHEBI:190135"/>
    </cofactor>
    <text evidence="1">Binds 1 [2Fe-2S] cluster per subunit.</text>
</comment>
<dbReference type="InterPro" id="IPR001433">
    <property type="entry name" value="OxRdtase_FAD/NAD-bd"/>
</dbReference>
<protein>
    <submittedName>
        <fullName evidence="3">Oxidoreductase</fullName>
    </submittedName>
</protein>
<organism evidence="3">
    <name type="scientific">candidate division WOR-3 bacterium</name>
    <dbReference type="NCBI Taxonomy" id="2052148"/>
    <lineage>
        <taxon>Bacteria</taxon>
        <taxon>Bacteria division WOR-3</taxon>
    </lineage>
</organism>
<dbReference type="GO" id="GO:0016491">
    <property type="term" value="F:oxidoreductase activity"/>
    <property type="evidence" value="ECO:0007669"/>
    <property type="project" value="InterPro"/>
</dbReference>
<accession>A0A7C0VB70</accession>
<dbReference type="EMBL" id="DQWE01000236">
    <property type="protein sequence ID" value="HDI83113.1"/>
    <property type="molecule type" value="Genomic_DNA"/>
</dbReference>
<dbReference type="InterPro" id="IPR017938">
    <property type="entry name" value="Riboflavin_synthase-like_b-brl"/>
</dbReference>
<dbReference type="GO" id="GO:0006221">
    <property type="term" value="P:pyrimidine nucleotide biosynthetic process"/>
    <property type="evidence" value="ECO:0007669"/>
    <property type="project" value="InterPro"/>
</dbReference>
<dbReference type="InterPro" id="IPR017927">
    <property type="entry name" value="FAD-bd_FR_type"/>
</dbReference>
<keyword evidence="1" id="KW-0408">Iron</keyword>
<evidence type="ECO:0000256" key="1">
    <source>
        <dbReference type="PIRSR" id="PIRSR006816-2"/>
    </source>
</evidence>
<comment type="caution">
    <text evidence="3">The sequence shown here is derived from an EMBL/GenBank/DDBJ whole genome shotgun (WGS) entry which is preliminary data.</text>
</comment>
<keyword evidence="1" id="KW-0479">Metal-binding</keyword>
<dbReference type="Pfam" id="PF10418">
    <property type="entry name" value="DHODB_Fe-S_bind"/>
    <property type="match status" value="1"/>
</dbReference>
<dbReference type="PRINTS" id="PR00410">
    <property type="entry name" value="PHEHYDRXLASE"/>
</dbReference>
<feature type="binding site" evidence="1">
    <location>
        <position position="256"/>
    </location>
    <ligand>
        <name>[2Fe-2S] cluster</name>
        <dbReference type="ChEBI" id="CHEBI:190135"/>
    </ligand>
</feature>
<dbReference type="Gene3D" id="2.40.30.10">
    <property type="entry name" value="Translation factors"/>
    <property type="match status" value="1"/>
</dbReference>
<reference evidence="3" key="1">
    <citation type="journal article" date="2020" name="mSystems">
        <title>Genome- and Community-Level Interaction Insights into Carbon Utilization and Element Cycling Functions of Hydrothermarchaeota in Hydrothermal Sediment.</title>
        <authorList>
            <person name="Zhou Z."/>
            <person name="Liu Y."/>
            <person name="Xu W."/>
            <person name="Pan J."/>
            <person name="Luo Z.H."/>
            <person name="Li M."/>
        </authorList>
    </citation>
    <scope>NUCLEOTIDE SEQUENCE [LARGE SCALE GENOMIC DNA]</scope>
    <source>
        <strain evidence="3">HyVt-102</strain>
    </source>
</reference>
<dbReference type="InterPro" id="IPR001709">
    <property type="entry name" value="Flavoprot_Pyr_Nucl_cyt_Rdtase"/>
</dbReference>
<dbReference type="PIRSF" id="PIRSF006816">
    <property type="entry name" value="Cyc3_hyd_g"/>
    <property type="match status" value="1"/>
</dbReference>
<dbReference type="CDD" id="cd06221">
    <property type="entry name" value="sulfite_reductase_like"/>
    <property type="match status" value="1"/>
</dbReference>
<name>A0A7C0VB70_UNCW3</name>
<dbReference type="PROSITE" id="PS51384">
    <property type="entry name" value="FAD_FR"/>
    <property type="match status" value="1"/>
</dbReference>
<dbReference type="Pfam" id="PF00970">
    <property type="entry name" value="FAD_binding_6"/>
    <property type="match status" value="1"/>
</dbReference>
<feature type="binding site" evidence="1">
    <location>
        <position position="267"/>
    </location>
    <ligand>
        <name>[2Fe-2S] cluster</name>
        <dbReference type="ChEBI" id="CHEBI:190135"/>
    </ligand>
</feature>
<dbReference type="GO" id="GO:0050660">
    <property type="term" value="F:flavin adenine dinucleotide binding"/>
    <property type="evidence" value="ECO:0007669"/>
    <property type="project" value="InterPro"/>
</dbReference>
<dbReference type="InterPro" id="IPR012165">
    <property type="entry name" value="Cyt_c3_hydrogenase_gsu"/>
</dbReference>
<dbReference type="AlphaFoldDB" id="A0A7C0VB70"/>
<dbReference type="SUPFAM" id="SSF52343">
    <property type="entry name" value="Ferredoxin reductase-like, C-terminal NADP-linked domain"/>
    <property type="match status" value="1"/>
</dbReference>
<keyword evidence="1" id="KW-0001">2Fe-2S</keyword>
<dbReference type="GO" id="GO:0046872">
    <property type="term" value="F:metal ion binding"/>
    <property type="evidence" value="ECO:0007669"/>
    <property type="project" value="UniProtKB-KW"/>
</dbReference>
<dbReference type="Pfam" id="PF00175">
    <property type="entry name" value="NAD_binding_1"/>
    <property type="match status" value="1"/>
</dbReference>
<dbReference type="SUPFAM" id="SSF63380">
    <property type="entry name" value="Riboflavin synthase domain-like"/>
    <property type="match status" value="1"/>
</dbReference>
<dbReference type="Proteomes" id="UP000885847">
    <property type="component" value="Unassembled WGS sequence"/>
</dbReference>
<dbReference type="InterPro" id="IPR019480">
    <property type="entry name" value="Dihydroorotate_DH_Fe-S-bd"/>
</dbReference>
<dbReference type="Gene3D" id="3.40.50.80">
    <property type="entry name" value="Nucleotide-binding domain of ferredoxin-NADP reductase (FNR) module"/>
    <property type="match status" value="1"/>
</dbReference>
<dbReference type="InterPro" id="IPR008333">
    <property type="entry name" value="Cbr1-like_FAD-bd_dom"/>
</dbReference>
<dbReference type="GO" id="GO:0051537">
    <property type="term" value="F:2 iron, 2 sulfur cluster binding"/>
    <property type="evidence" value="ECO:0007669"/>
    <property type="project" value="UniProtKB-KW"/>
</dbReference>
<gene>
    <name evidence="3" type="ORF">ENF18_04915</name>
</gene>
<dbReference type="InterPro" id="IPR039261">
    <property type="entry name" value="FNR_nucleotide-bd"/>
</dbReference>